<gene>
    <name evidence="2" type="ORF">Taro_040651</name>
</gene>
<proteinExistence type="predicted"/>
<evidence type="ECO:0000313" key="3">
    <source>
        <dbReference type="Proteomes" id="UP000652761"/>
    </source>
</evidence>
<comment type="caution">
    <text evidence="2">The sequence shown here is derived from an EMBL/GenBank/DDBJ whole genome shotgun (WGS) entry which is preliminary data.</text>
</comment>
<dbReference type="EMBL" id="NMUH01003958">
    <property type="protein sequence ID" value="MQM07806.1"/>
    <property type="molecule type" value="Genomic_DNA"/>
</dbReference>
<evidence type="ECO:0000256" key="1">
    <source>
        <dbReference type="SAM" id="MobiDB-lite"/>
    </source>
</evidence>
<reference evidence="2" key="1">
    <citation type="submission" date="2017-07" db="EMBL/GenBank/DDBJ databases">
        <title>Taro Niue Genome Assembly and Annotation.</title>
        <authorList>
            <person name="Atibalentja N."/>
            <person name="Keating K."/>
            <person name="Fields C.J."/>
        </authorList>
    </citation>
    <scope>NUCLEOTIDE SEQUENCE</scope>
    <source>
        <strain evidence="2">Niue_2</strain>
        <tissue evidence="2">Leaf</tissue>
    </source>
</reference>
<feature type="region of interest" description="Disordered" evidence="1">
    <location>
        <begin position="1"/>
        <end position="61"/>
    </location>
</feature>
<organism evidence="2 3">
    <name type="scientific">Colocasia esculenta</name>
    <name type="common">Wild taro</name>
    <name type="synonym">Arum esculentum</name>
    <dbReference type="NCBI Taxonomy" id="4460"/>
    <lineage>
        <taxon>Eukaryota</taxon>
        <taxon>Viridiplantae</taxon>
        <taxon>Streptophyta</taxon>
        <taxon>Embryophyta</taxon>
        <taxon>Tracheophyta</taxon>
        <taxon>Spermatophyta</taxon>
        <taxon>Magnoliopsida</taxon>
        <taxon>Liliopsida</taxon>
        <taxon>Araceae</taxon>
        <taxon>Aroideae</taxon>
        <taxon>Colocasieae</taxon>
        <taxon>Colocasia</taxon>
    </lineage>
</organism>
<feature type="compositionally biased region" description="Acidic residues" evidence="1">
    <location>
        <begin position="26"/>
        <end position="39"/>
    </location>
</feature>
<accession>A0A843WJB8</accession>
<sequence>MGYKLVDGRVTRTLKGQEQQAKDESSGNEDNDDDSEPDLMEVQSEPAADILDAPAPPADTPDLRTYLTTHFAGIHARLDQLTEHVDTQMDALADSHVQLQHRLTRLYIKFRESRHPNTPRCGVVWSPQLVGTIEVERQLDLLSVAARLRGSSVWFVQGSFRGAPVAFSGFLVAGLVRGPHEVGVRSVDAPAMWWLSHSMVSSSWFSNKLGSRVASLERWGSGEWLGEIVVFLNLALHQPRNLQRVLSIQR</sequence>
<evidence type="ECO:0000313" key="2">
    <source>
        <dbReference type="EMBL" id="MQM07806.1"/>
    </source>
</evidence>
<dbReference type="Proteomes" id="UP000652761">
    <property type="component" value="Unassembled WGS sequence"/>
</dbReference>
<feature type="compositionally biased region" description="Basic and acidic residues" evidence="1">
    <location>
        <begin position="1"/>
        <end position="10"/>
    </location>
</feature>
<name>A0A843WJB8_COLES</name>
<protein>
    <submittedName>
        <fullName evidence="2">Uncharacterized protein</fullName>
    </submittedName>
</protein>
<keyword evidence="3" id="KW-1185">Reference proteome</keyword>
<dbReference type="AlphaFoldDB" id="A0A843WJB8"/>